<dbReference type="SUPFAM" id="SSF81296">
    <property type="entry name" value="E set domains"/>
    <property type="match status" value="1"/>
</dbReference>
<accession>A0A179B0G3</accession>
<keyword evidence="7" id="KW-1185">Reference proteome</keyword>
<evidence type="ECO:0000313" key="7">
    <source>
        <dbReference type="Proteomes" id="UP000078368"/>
    </source>
</evidence>
<evidence type="ECO:0000313" key="6">
    <source>
        <dbReference type="EMBL" id="OAP85182.1"/>
    </source>
</evidence>
<dbReference type="GO" id="GO:0004135">
    <property type="term" value="F:amylo-alpha-1,6-glucosidase activity"/>
    <property type="evidence" value="ECO:0007669"/>
    <property type="project" value="InterPro"/>
</dbReference>
<evidence type="ECO:0000256" key="2">
    <source>
        <dbReference type="ARBA" id="ARBA00022801"/>
    </source>
</evidence>
<dbReference type="CDD" id="cd02856">
    <property type="entry name" value="E_set_GDE_Isoamylase_N"/>
    <property type="match status" value="1"/>
</dbReference>
<dbReference type="Proteomes" id="UP000078368">
    <property type="component" value="Unassembled WGS sequence"/>
</dbReference>
<dbReference type="InterPro" id="IPR004193">
    <property type="entry name" value="Glyco_hydro_13_N"/>
</dbReference>
<dbReference type="NCBIfam" id="TIGR02100">
    <property type="entry name" value="glgX_debranch"/>
    <property type="match status" value="1"/>
</dbReference>
<evidence type="ECO:0000259" key="5">
    <source>
        <dbReference type="SMART" id="SM00642"/>
    </source>
</evidence>
<keyword evidence="2" id="KW-0378">Hydrolase</keyword>
<organism evidence="6 7">
    <name type="scientific">Peptidiphaga gingivicola</name>
    <dbReference type="NCBI Taxonomy" id="2741497"/>
    <lineage>
        <taxon>Bacteria</taxon>
        <taxon>Bacillati</taxon>
        <taxon>Actinomycetota</taxon>
        <taxon>Actinomycetes</taxon>
        <taxon>Actinomycetales</taxon>
        <taxon>Actinomycetaceae</taxon>
        <taxon>Peptidiphaga</taxon>
    </lineage>
</organism>
<dbReference type="Pfam" id="PF00128">
    <property type="entry name" value="Alpha-amylase"/>
    <property type="match status" value="1"/>
</dbReference>
<protein>
    <submittedName>
        <fullName evidence="6">Glycogen debranching enzyme</fullName>
    </submittedName>
</protein>
<feature type="region of interest" description="Disordered" evidence="4">
    <location>
        <begin position="745"/>
        <end position="910"/>
    </location>
</feature>
<feature type="compositionally biased region" description="Low complexity" evidence="4">
    <location>
        <begin position="804"/>
        <end position="814"/>
    </location>
</feature>
<dbReference type="Pfam" id="PF02922">
    <property type="entry name" value="CBM_48"/>
    <property type="match status" value="1"/>
</dbReference>
<dbReference type="CDD" id="cd11326">
    <property type="entry name" value="AmyAc_Glg_debranch"/>
    <property type="match status" value="1"/>
</dbReference>
<feature type="compositionally biased region" description="Low complexity" evidence="4">
    <location>
        <begin position="865"/>
        <end position="874"/>
    </location>
</feature>
<dbReference type="GO" id="GO:0005980">
    <property type="term" value="P:glycogen catabolic process"/>
    <property type="evidence" value="ECO:0007669"/>
    <property type="project" value="InterPro"/>
</dbReference>
<evidence type="ECO:0000256" key="3">
    <source>
        <dbReference type="ARBA" id="ARBA00023295"/>
    </source>
</evidence>
<keyword evidence="3" id="KW-0326">Glycosidase</keyword>
<comment type="caution">
    <text evidence="6">The sequence shown here is derived from an EMBL/GenBank/DDBJ whole genome shotgun (WGS) entry which is preliminary data.</text>
</comment>
<dbReference type="SMART" id="SM00642">
    <property type="entry name" value="Aamy"/>
    <property type="match status" value="1"/>
</dbReference>
<evidence type="ECO:0000256" key="4">
    <source>
        <dbReference type="SAM" id="MobiDB-lite"/>
    </source>
</evidence>
<feature type="domain" description="Glycosyl hydrolase family 13 catalytic" evidence="5">
    <location>
        <begin position="158"/>
        <end position="568"/>
    </location>
</feature>
<name>A0A179B0G3_9ACTO</name>
<dbReference type="OrthoDB" id="3236218at2"/>
<dbReference type="Gene3D" id="3.20.20.80">
    <property type="entry name" value="Glycosidases"/>
    <property type="match status" value="1"/>
</dbReference>
<feature type="compositionally biased region" description="Basic and acidic residues" evidence="4">
    <location>
        <begin position="875"/>
        <end position="896"/>
    </location>
</feature>
<dbReference type="InterPro" id="IPR011837">
    <property type="entry name" value="Glycogen_debranch_GlgX"/>
</dbReference>
<dbReference type="Gene3D" id="2.60.40.1180">
    <property type="entry name" value="Golgi alpha-mannosidase II"/>
    <property type="match status" value="1"/>
</dbReference>
<dbReference type="InterPro" id="IPR006047">
    <property type="entry name" value="GH13_cat_dom"/>
</dbReference>
<dbReference type="EMBL" id="LVZK01000003">
    <property type="protein sequence ID" value="OAP85182.1"/>
    <property type="molecule type" value="Genomic_DNA"/>
</dbReference>
<comment type="similarity">
    <text evidence="1">Belongs to the glycosyl hydrolase 13 family.</text>
</comment>
<dbReference type="InterPro" id="IPR017853">
    <property type="entry name" value="GH"/>
</dbReference>
<dbReference type="InterPro" id="IPR013780">
    <property type="entry name" value="Glyco_hydro_b"/>
</dbReference>
<evidence type="ECO:0000256" key="1">
    <source>
        <dbReference type="ARBA" id="ARBA00008061"/>
    </source>
</evidence>
<dbReference type="SUPFAM" id="SSF51011">
    <property type="entry name" value="Glycosyl hydrolase domain"/>
    <property type="match status" value="1"/>
</dbReference>
<proteinExistence type="inferred from homology"/>
<sequence>MQIWPGRSYPLGATYDGSGTNFAVFSSIAEGIDLCLIDDVVGETKIELREVDAGVWHCYLPGVRPGQRYGFRVKGPYDPSKGLRCDYSKLLLDPYAKAITGKIANEQALFSYDFNDPSKRSELDSAPHTMVSVVINPFFDWGHDRPPKHRYNDTIIYEAHVRGMTMTHPDIPQEVRGTYAGISHPVIIDYLKSLGITAIELMPCHQFVNDTALQAKGLSNYWGYNTIGFFAPHNGYASTDWLGGQVDEFKAMVKAFHEADIEVIMDVVYNHTAEGNHMGPTLAFRGLDNPSYYRLVEDSPEHYFDTTGTGNSLNMRSPNTLQLIMDSLRYWITDMHVDGFRFDLASTLARELHAVDKLSSFFDIIQQDPLISQVKLIAEPWDIGDGGYNVGGFPPLWTEWNGKYRDTVRDFWRGEPAMLSELAGRLTGSSDLYASSGRRPMASINFVIAHDGFTMRDLVSYNEKHNDANLEGGNDGESYNRSWNCGAEGPTDDDAVKVLRNRQIRNLLTTLLLSQGVPMLAHGDELGRTQQGNNNAYCQDNELSWINWDLDLEAVGLLEFTRQLIEFRKAHPVFRRRRFLAGDSEKGGRSEIGEIEWFRPDATTMEESDWTTVYARSLMVYYNGSAIGEPDDRGEDVYDDDVLLMFNADVADQTFTIPSELYGGTWADVLDTGNHINAERRYEPGDSVKVEEHSMRVFIRVDGEVPLSLKARSEELTQCIKPHFAFPPESHPRFANVECPGDCDSDGIQATRDPEGSNSSEGGTAAGSEGGATSNPENGAAPDAEGGGDSENGATPDPADEAAEAPAEAQADGALGSGEGSEGILDGSQEGQDELSEKGPGNGSASKGAVKSGRPAESSTPNPLAGSGAPSGSGEPDRTENKDGKDGTVRGKDAPGKGEGASAKGAPDKP</sequence>
<reference evidence="6 7" key="1">
    <citation type="submission" date="2016-04" db="EMBL/GenBank/DDBJ databases">
        <title>Peptidophaga gingivicola gen. nov., sp. nov., isolated from human subgingival plaque.</title>
        <authorList>
            <person name="Beall C.J."/>
            <person name="Mokrzan E.M."/>
            <person name="Griffen A.L."/>
            <person name="Leys E.J."/>
        </authorList>
    </citation>
    <scope>NUCLEOTIDE SEQUENCE [LARGE SCALE GENOMIC DNA]</scope>
    <source>
        <strain evidence="6 7">BA112</strain>
    </source>
</reference>
<gene>
    <name evidence="6" type="ORF">A4H34_08705</name>
</gene>
<dbReference type="InterPro" id="IPR044505">
    <property type="entry name" value="GlgX_Isoamylase_N_E_set"/>
</dbReference>
<dbReference type="AlphaFoldDB" id="A0A179B0G3"/>
<dbReference type="InterPro" id="IPR014756">
    <property type="entry name" value="Ig_E-set"/>
</dbReference>
<dbReference type="SUPFAM" id="SSF51445">
    <property type="entry name" value="(Trans)glycosidases"/>
    <property type="match status" value="1"/>
</dbReference>
<dbReference type="Gene3D" id="2.60.40.10">
    <property type="entry name" value="Immunoglobulins"/>
    <property type="match status" value="1"/>
</dbReference>
<dbReference type="PANTHER" id="PTHR43002">
    <property type="entry name" value="GLYCOGEN DEBRANCHING ENZYME"/>
    <property type="match status" value="1"/>
</dbReference>
<dbReference type="STRING" id="1823756.A4H34_08705"/>
<dbReference type="InterPro" id="IPR013783">
    <property type="entry name" value="Ig-like_fold"/>
</dbReference>